<feature type="domain" description="Retrotransposon gag" evidence="3">
    <location>
        <begin position="134"/>
        <end position="197"/>
    </location>
</feature>
<dbReference type="InterPro" id="IPR000477">
    <property type="entry name" value="RT_dom"/>
</dbReference>
<dbReference type="Proteomes" id="UP000233551">
    <property type="component" value="Unassembled WGS sequence"/>
</dbReference>
<protein>
    <recommendedName>
        <fullName evidence="6">Reverse transcriptase domain-containing protein</fullName>
    </recommendedName>
</protein>
<dbReference type="Pfam" id="PF03732">
    <property type="entry name" value="Retrotrans_gag"/>
    <property type="match status" value="1"/>
</dbReference>
<evidence type="ECO:0008006" key="6">
    <source>
        <dbReference type="Google" id="ProtNLM"/>
    </source>
</evidence>
<comment type="caution">
    <text evidence="4">The sequence shown here is derived from an EMBL/GenBank/DDBJ whole genome shotgun (WGS) entry which is preliminary data.</text>
</comment>
<dbReference type="PANTHER" id="PTHR35046">
    <property type="entry name" value="ZINC KNUCKLE (CCHC-TYPE) FAMILY PROTEIN"/>
    <property type="match status" value="1"/>
</dbReference>
<evidence type="ECO:0000259" key="3">
    <source>
        <dbReference type="Pfam" id="PF03732"/>
    </source>
</evidence>
<evidence type="ECO:0000259" key="2">
    <source>
        <dbReference type="Pfam" id="PF00078"/>
    </source>
</evidence>
<dbReference type="EMBL" id="PGOL01002445">
    <property type="protein sequence ID" value="PKI47871.1"/>
    <property type="molecule type" value="Genomic_DNA"/>
</dbReference>
<feature type="domain" description="Reverse transcriptase" evidence="2">
    <location>
        <begin position="384"/>
        <end position="453"/>
    </location>
</feature>
<keyword evidence="5" id="KW-1185">Reference proteome</keyword>
<proteinExistence type="predicted"/>
<organism evidence="4 5">
    <name type="scientific">Punica granatum</name>
    <name type="common">Pomegranate</name>
    <dbReference type="NCBI Taxonomy" id="22663"/>
    <lineage>
        <taxon>Eukaryota</taxon>
        <taxon>Viridiplantae</taxon>
        <taxon>Streptophyta</taxon>
        <taxon>Embryophyta</taxon>
        <taxon>Tracheophyta</taxon>
        <taxon>Spermatophyta</taxon>
        <taxon>Magnoliopsida</taxon>
        <taxon>eudicotyledons</taxon>
        <taxon>Gunneridae</taxon>
        <taxon>Pentapetalae</taxon>
        <taxon>rosids</taxon>
        <taxon>malvids</taxon>
        <taxon>Myrtales</taxon>
        <taxon>Lythraceae</taxon>
        <taxon>Punica</taxon>
    </lineage>
</organism>
<dbReference type="InterPro" id="IPR043502">
    <property type="entry name" value="DNA/RNA_pol_sf"/>
</dbReference>
<dbReference type="AlphaFoldDB" id="A0A2I0IV45"/>
<sequence>MAEEYVHQVPRGLTLDQAQFLGLQRKQDELFARFDQLTQLVEQLAVAHATPPRAHRVPRRNVQVEDEPGQEDKLPEEEALPIPRREQRGVGNNLKLKIPQFKGTSSPEDYLEWVQRFDKVFEYYEYFEAQKCQLVALEFNDYANLWWENIKAQRRRDREDMIRSWREMKRLMHRRFVPEYYKQDLFLKLQSIRQGAKFEEEQRENLFRTRSTIQNKQYNRRALNDGYKNTYSFTKDGKSIVLAPLSPQQVQKDQSPSANGSKKESLVMTLGELERTLLNFNLVLILFMKEATPEEHVSLPPRFMALLKEFIDVFPEELPEGLPPIRGIEHQIDLVPGAALPNRPAYRCNLDETKELQWQVNELLEKGYVRKSMSPCSVPALLVTKKDGSMRICVDSRAINKITVKYRYPIPRLDDMLDELNGSMVFSKIDLKSGYHQIRMKEGDEWKTVFKTKYGLYEWMQDP</sequence>
<name>A0A2I0IV45_PUNGR</name>
<dbReference type="STRING" id="22663.A0A2I0IV45"/>
<dbReference type="SUPFAM" id="SSF56672">
    <property type="entry name" value="DNA/RNA polymerases"/>
    <property type="match status" value="1"/>
</dbReference>
<dbReference type="Pfam" id="PF00078">
    <property type="entry name" value="RVT_1"/>
    <property type="match status" value="1"/>
</dbReference>
<dbReference type="PANTHER" id="PTHR35046:SF26">
    <property type="entry name" value="RNA-DIRECTED DNA POLYMERASE"/>
    <property type="match status" value="1"/>
</dbReference>
<evidence type="ECO:0000313" key="4">
    <source>
        <dbReference type="EMBL" id="PKI47871.1"/>
    </source>
</evidence>
<accession>A0A2I0IV45</accession>
<gene>
    <name evidence="4" type="ORF">CRG98_031745</name>
</gene>
<dbReference type="CDD" id="cd01647">
    <property type="entry name" value="RT_LTR"/>
    <property type="match status" value="1"/>
</dbReference>
<dbReference type="Gene3D" id="3.10.10.10">
    <property type="entry name" value="HIV Type 1 Reverse Transcriptase, subunit A, domain 1"/>
    <property type="match status" value="1"/>
</dbReference>
<dbReference type="InterPro" id="IPR005162">
    <property type="entry name" value="Retrotrans_gag_dom"/>
</dbReference>
<feature type="region of interest" description="Disordered" evidence="1">
    <location>
        <begin position="52"/>
        <end position="77"/>
    </location>
</feature>
<evidence type="ECO:0000256" key="1">
    <source>
        <dbReference type="SAM" id="MobiDB-lite"/>
    </source>
</evidence>
<feature type="compositionally biased region" description="Acidic residues" evidence="1">
    <location>
        <begin position="64"/>
        <end position="77"/>
    </location>
</feature>
<reference evidence="4 5" key="1">
    <citation type="submission" date="2017-11" db="EMBL/GenBank/DDBJ databases">
        <title>De-novo sequencing of pomegranate (Punica granatum L.) genome.</title>
        <authorList>
            <person name="Akparov Z."/>
            <person name="Amiraslanov A."/>
            <person name="Hajiyeva S."/>
            <person name="Abbasov M."/>
            <person name="Kaur K."/>
            <person name="Hamwieh A."/>
            <person name="Solovyev V."/>
            <person name="Salamov A."/>
            <person name="Braich B."/>
            <person name="Kosarev P."/>
            <person name="Mahmoud A."/>
            <person name="Hajiyev E."/>
            <person name="Babayeva S."/>
            <person name="Izzatullayeva V."/>
            <person name="Mammadov A."/>
            <person name="Mammadov A."/>
            <person name="Sharifova S."/>
            <person name="Ojaghi J."/>
            <person name="Eynullazada K."/>
            <person name="Bayramov B."/>
            <person name="Abdulazimova A."/>
            <person name="Shahmuradov I."/>
        </authorList>
    </citation>
    <scope>NUCLEOTIDE SEQUENCE [LARGE SCALE GENOMIC DNA]</scope>
    <source>
        <strain evidence="5">cv. AG2017</strain>
        <tissue evidence="4">Leaf</tissue>
    </source>
</reference>
<evidence type="ECO:0000313" key="5">
    <source>
        <dbReference type="Proteomes" id="UP000233551"/>
    </source>
</evidence>